<organism evidence="3 4">
    <name type="scientific">Collybiopsis confluens</name>
    <dbReference type="NCBI Taxonomy" id="2823264"/>
    <lineage>
        <taxon>Eukaryota</taxon>
        <taxon>Fungi</taxon>
        <taxon>Dikarya</taxon>
        <taxon>Basidiomycota</taxon>
        <taxon>Agaricomycotina</taxon>
        <taxon>Agaricomycetes</taxon>
        <taxon>Agaricomycetidae</taxon>
        <taxon>Agaricales</taxon>
        <taxon>Marasmiineae</taxon>
        <taxon>Omphalotaceae</taxon>
        <taxon>Collybiopsis</taxon>
    </lineage>
</organism>
<reference evidence="3 4" key="1">
    <citation type="journal article" date="2020" name="ISME J.">
        <title>Uncovering the hidden diversity of litter-decomposition mechanisms in mushroom-forming fungi.</title>
        <authorList>
            <person name="Floudas D."/>
            <person name="Bentzer J."/>
            <person name="Ahren D."/>
            <person name="Johansson T."/>
            <person name="Persson P."/>
            <person name="Tunlid A."/>
        </authorList>
    </citation>
    <scope>NUCLEOTIDE SEQUENCE [LARGE SCALE GENOMIC DNA]</scope>
    <source>
        <strain evidence="3 4">CBS 406.79</strain>
    </source>
</reference>
<evidence type="ECO:0000313" key="4">
    <source>
        <dbReference type="Proteomes" id="UP000518752"/>
    </source>
</evidence>
<feature type="compositionally biased region" description="Low complexity" evidence="2">
    <location>
        <begin position="108"/>
        <end position="124"/>
    </location>
</feature>
<name>A0A8H5HXW4_9AGAR</name>
<feature type="coiled-coil region" evidence="1">
    <location>
        <begin position="176"/>
        <end position="241"/>
    </location>
</feature>
<comment type="caution">
    <text evidence="3">The sequence shown here is derived from an EMBL/GenBank/DDBJ whole genome shotgun (WGS) entry which is preliminary data.</text>
</comment>
<gene>
    <name evidence="3" type="ORF">D9757_001880</name>
</gene>
<feature type="coiled-coil region" evidence="1">
    <location>
        <begin position="356"/>
        <end position="411"/>
    </location>
</feature>
<dbReference type="EMBL" id="JAACJN010000010">
    <property type="protein sequence ID" value="KAF5391450.1"/>
    <property type="molecule type" value="Genomic_DNA"/>
</dbReference>
<sequence>MFPSTIDSYVWALISSLELQLILDESALSLQNSFRQFYNSRGELRKTPNGYGAPPHPAKCRYIHPDDPEWNRLPPARRPAYLAKTPPPPEYRKPASERIDITPGSDYTSAPLSSSAELPPSSTTNAPHAPTPAKLSEESLLELIELRANYDILLDEQKALDEALRISSSSGPRAIVSRLEARKQEVQKQSNTVRLRLRDWERRLDSGYVSDPALDSQLALLRNLLSEMSSKMIEADNLQKRLASSSSTSAQEKQEEIDEDGDVVMDKPGDSSSGKRKNLDLEAAVPAEKRLSYLQETIRKVIHHVTAVEHDVNIEEKKVKEIVMTSIKAASLNQKRKSDDVSDSFDDQLSEIDEYIKEVSAENARLNATRNGLMEKSVKQKDELAKLADRLDKLQKERQEDDLQIKLLSDTLKSFLERPLSPSTSPFQPEDVAADVEERLTPSIKDALRPHLENLRLELAAEVQKHDLETYNAIAPKIRMTQNAISNISKMSS</sequence>
<evidence type="ECO:0000313" key="3">
    <source>
        <dbReference type="EMBL" id="KAF5391450.1"/>
    </source>
</evidence>
<accession>A0A8H5HXW4</accession>
<feature type="region of interest" description="Disordered" evidence="2">
    <location>
        <begin position="43"/>
        <end position="133"/>
    </location>
</feature>
<dbReference type="Proteomes" id="UP000518752">
    <property type="component" value="Unassembled WGS sequence"/>
</dbReference>
<feature type="region of interest" description="Disordered" evidence="2">
    <location>
        <begin position="241"/>
        <end position="280"/>
    </location>
</feature>
<keyword evidence="1" id="KW-0175">Coiled coil</keyword>
<protein>
    <submittedName>
        <fullName evidence="3">Uncharacterized protein</fullName>
    </submittedName>
</protein>
<dbReference type="AlphaFoldDB" id="A0A8H5HXW4"/>
<feature type="compositionally biased region" description="Basic and acidic residues" evidence="2">
    <location>
        <begin position="90"/>
        <end position="100"/>
    </location>
</feature>
<evidence type="ECO:0000256" key="2">
    <source>
        <dbReference type="SAM" id="MobiDB-lite"/>
    </source>
</evidence>
<proteinExistence type="predicted"/>
<evidence type="ECO:0000256" key="1">
    <source>
        <dbReference type="SAM" id="Coils"/>
    </source>
</evidence>
<keyword evidence="4" id="KW-1185">Reference proteome</keyword>
<dbReference type="OrthoDB" id="2931618at2759"/>
<feature type="compositionally biased region" description="Polar residues" evidence="2">
    <location>
        <begin position="242"/>
        <end position="251"/>
    </location>
</feature>